<dbReference type="PANTHER" id="PTHR13468:SF1">
    <property type="entry name" value="PROTEIN DEK"/>
    <property type="match status" value="1"/>
</dbReference>
<feature type="domain" description="SAP" evidence="2">
    <location>
        <begin position="139"/>
        <end position="173"/>
    </location>
</feature>
<dbReference type="InterPro" id="IPR003034">
    <property type="entry name" value="SAP_dom"/>
</dbReference>
<dbReference type="Pfam" id="PF02037">
    <property type="entry name" value="SAP"/>
    <property type="match status" value="1"/>
</dbReference>
<dbReference type="Proteomes" id="UP001519460">
    <property type="component" value="Unassembled WGS sequence"/>
</dbReference>
<reference evidence="3 4" key="1">
    <citation type="journal article" date="2023" name="Sci. Data">
        <title>Genome assembly of the Korean intertidal mud-creeper Batillaria attramentaria.</title>
        <authorList>
            <person name="Patra A.K."/>
            <person name="Ho P.T."/>
            <person name="Jun S."/>
            <person name="Lee S.J."/>
            <person name="Kim Y."/>
            <person name="Won Y.J."/>
        </authorList>
    </citation>
    <scope>NUCLEOTIDE SEQUENCE [LARGE SCALE GENOMIC DNA]</scope>
    <source>
        <strain evidence="3">Wonlab-2016</strain>
    </source>
</reference>
<evidence type="ECO:0000256" key="1">
    <source>
        <dbReference type="SAM" id="MobiDB-lite"/>
    </source>
</evidence>
<protein>
    <recommendedName>
        <fullName evidence="2">SAP domain-containing protein</fullName>
    </recommendedName>
</protein>
<gene>
    <name evidence="3" type="ORF">BaRGS_00019261</name>
</gene>
<name>A0ABD0KRF9_9CAEN</name>
<dbReference type="SUPFAM" id="SSF68906">
    <property type="entry name" value="SAP domain"/>
    <property type="match status" value="1"/>
</dbReference>
<dbReference type="InterPro" id="IPR036361">
    <property type="entry name" value="SAP_dom_sf"/>
</dbReference>
<feature type="compositionally biased region" description="Acidic residues" evidence="1">
    <location>
        <begin position="11"/>
        <end position="20"/>
    </location>
</feature>
<dbReference type="InterPro" id="IPR044198">
    <property type="entry name" value="DEK"/>
</dbReference>
<evidence type="ECO:0000313" key="4">
    <source>
        <dbReference type="Proteomes" id="UP001519460"/>
    </source>
</evidence>
<comment type="caution">
    <text evidence="3">The sequence shown here is derived from an EMBL/GenBank/DDBJ whole genome shotgun (WGS) entry which is preliminary data.</text>
</comment>
<sequence length="214" mass="24226">MSEIENQSSPTEEEEMDEGGDAVKTQEPSPAMGLLEQPVVLTSGKREKKKVERLSMTMNLPNNDRKKVEIPEGAGVKLGDCPRVEFKLAHTKAMELKPLHRLLFNRAGSTTEVKKNIRQFSGYTFAKGDKEYEKRVASMNKMTIPQLKHVCEVLDIERSGAKPVVIERIMDFLMKPHSSGLQVPQKKKSRMLPVFLYSSLHKCALLHIHTQMLL</sequence>
<dbReference type="EMBL" id="JACVVK020000137">
    <property type="protein sequence ID" value="KAK7489462.1"/>
    <property type="molecule type" value="Genomic_DNA"/>
</dbReference>
<accession>A0ABD0KRF9</accession>
<evidence type="ECO:0000259" key="2">
    <source>
        <dbReference type="PROSITE" id="PS50800"/>
    </source>
</evidence>
<dbReference type="PANTHER" id="PTHR13468">
    <property type="entry name" value="DEK PROTEIN"/>
    <property type="match status" value="1"/>
</dbReference>
<evidence type="ECO:0000313" key="3">
    <source>
        <dbReference type="EMBL" id="KAK7489462.1"/>
    </source>
</evidence>
<organism evidence="3 4">
    <name type="scientific">Batillaria attramentaria</name>
    <dbReference type="NCBI Taxonomy" id="370345"/>
    <lineage>
        <taxon>Eukaryota</taxon>
        <taxon>Metazoa</taxon>
        <taxon>Spiralia</taxon>
        <taxon>Lophotrochozoa</taxon>
        <taxon>Mollusca</taxon>
        <taxon>Gastropoda</taxon>
        <taxon>Caenogastropoda</taxon>
        <taxon>Sorbeoconcha</taxon>
        <taxon>Cerithioidea</taxon>
        <taxon>Batillariidae</taxon>
        <taxon>Batillaria</taxon>
    </lineage>
</organism>
<feature type="region of interest" description="Disordered" evidence="1">
    <location>
        <begin position="1"/>
        <end position="36"/>
    </location>
</feature>
<dbReference type="AlphaFoldDB" id="A0ABD0KRF9"/>
<keyword evidence="4" id="KW-1185">Reference proteome</keyword>
<proteinExistence type="predicted"/>
<feature type="compositionally biased region" description="Polar residues" evidence="1">
    <location>
        <begin position="1"/>
        <end position="10"/>
    </location>
</feature>
<dbReference type="PROSITE" id="PS50800">
    <property type="entry name" value="SAP"/>
    <property type="match status" value="1"/>
</dbReference>
<dbReference type="SMART" id="SM00513">
    <property type="entry name" value="SAP"/>
    <property type="match status" value="1"/>
</dbReference>